<organism evidence="2">
    <name type="scientific">Oryza glumipatula</name>
    <dbReference type="NCBI Taxonomy" id="40148"/>
    <lineage>
        <taxon>Eukaryota</taxon>
        <taxon>Viridiplantae</taxon>
        <taxon>Streptophyta</taxon>
        <taxon>Embryophyta</taxon>
        <taxon>Tracheophyta</taxon>
        <taxon>Spermatophyta</taxon>
        <taxon>Magnoliopsida</taxon>
        <taxon>Liliopsida</taxon>
        <taxon>Poales</taxon>
        <taxon>Poaceae</taxon>
        <taxon>BOP clade</taxon>
        <taxon>Oryzoideae</taxon>
        <taxon>Oryzeae</taxon>
        <taxon>Oryzinae</taxon>
        <taxon>Oryza</taxon>
    </lineage>
</organism>
<evidence type="ECO:0000256" key="1">
    <source>
        <dbReference type="SAM" id="MobiDB-lite"/>
    </source>
</evidence>
<dbReference type="Proteomes" id="UP000026961">
    <property type="component" value="Chromosome 4"/>
</dbReference>
<proteinExistence type="predicted"/>
<dbReference type="EnsemblPlants" id="OGLUM04G03660.1">
    <property type="protein sequence ID" value="OGLUM04G03660.1"/>
    <property type="gene ID" value="OGLUM04G03660"/>
</dbReference>
<dbReference type="GO" id="GO:0035251">
    <property type="term" value="F:UDP-glucosyltransferase activity"/>
    <property type="evidence" value="ECO:0007669"/>
    <property type="project" value="InterPro"/>
</dbReference>
<keyword evidence="3" id="KW-1185">Reference proteome</keyword>
<dbReference type="eggNOG" id="KOG1192">
    <property type="taxonomic scope" value="Eukaryota"/>
</dbReference>
<dbReference type="PANTHER" id="PTHR48048:SF65">
    <property type="entry name" value="OS07G0510400 PROTEIN"/>
    <property type="match status" value="1"/>
</dbReference>
<evidence type="ECO:0000313" key="2">
    <source>
        <dbReference type="EnsemblPlants" id="OGLUM04G03660.1"/>
    </source>
</evidence>
<reference evidence="2" key="1">
    <citation type="submission" date="2015-04" db="UniProtKB">
        <authorList>
            <consortium name="EnsemblPlants"/>
        </authorList>
    </citation>
    <scope>IDENTIFICATION</scope>
</reference>
<evidence type="ECO:0000313" key="3">
    <source>
        <dbReference type="Proteomes" id="UP000026961"/>
    </source>
</evidence>
<reference evidence="2" key="2">
    <citation type="submission" date="2018-05" db="EMBL/GenBank/DDBJ databases">
        <title>OgluRS3 (Oryza glumaepatula Reference Sequence Version 3).</title>
        <authorList>
            <person name="Zhang J."/>
            <person name="Kudrna D."/>
            <person name="Lee S."/>
            <person name="Talag J."/>
            <person name="Welchert J."/>
            <person name="Wing R.A."/>
        </authorList>
    </citation>
    <scope>NUCLEOTIDE SEQUENCE [LARGE SCALE GENOMIC DNA]</scope>
</reference>
<dbReference type="PANTHER" id="PTHR48048">
    <property type="entry name" value="GLYCOSYLTRANSFERASE"/>
    <property type="match status" value="1"/>
</dbReference>
<feature type="region of interest" description="Disordered" evidence="1">
    <location>
        <begin position="111"/>
        <end position="150"/>
    </location>
</feature>
<dbReference type="Gene3D" id="3.40.50.2000">
    <property type="entry name" value="Glycogen Phosphorylase B"/>
    <property type="match status" value="1"/>
</dbReference>
<protein>
    <submittedName>
        <fullName evidence="2">Uncharacterized protein</fullName>
    </submittedName>
</protein>
<dbReference type="HOGENOM" id="CLU_1430080_0_0_1"/>
<dbReference type="InterPro" id="IPR050481">
    <property type="entry name" value="UDP-glycosyltransf_plant"/>
</dbReference>
<name>A0A0D9ZHI9_9ORYZ</name>
<dbReference type="AlphaFoldDB" id="A0A0D9ZHI9"/>
<sequence length="190" mass="20915">MLSFSQPPEKQHECVRWLDMQPPASMLFLCFGSKGLLPPPKVHKIAAALERSGHRFQWVLCGLPKDSRQGQRVPTDSILDELCIQAERKRGQREKRHGELTCGVKQDMPGASLLPFRSPTRARSEAPSHEPLMKLSADGKDGLGTEGVGGDVTEWWQSRAAATALAPIWPSTDAMAAGVSVAAHERERRD</sequence>
<dbReference type="Gramene" id="OGLUM04G03660.1">
    <property type="protein sequence ID" value="OGLUM04G03660.1"/>
    <property type="gene ID" value="OGLUM04G03660"/>
</dbReference>
<dbReference type="SUPFAM" id="SSF53756">
    <property type="entry name" value="UDP-Glycosyltransferase/glycogen phosphorylase"/>
    <property type="match status" value="1"/>
</dbReference>
<feature type="compositionally biased region" description="Basic and acidic residues" evidence="1">
    <location>
        <begin position="122"/>
        <end position="143"/>
    </location>
</feature>
<accession>A0A0D9ZHI9</accession>
<dbReference type="STRING" id="40148.A0A0D9ZHI9"/>